<dbReference type="InterPro" id="IPR000073">
    <property type="entry name" value="AB_hydrolase_1"/>
</dbReference>
<keyword evidence="4" id="KW-1185">Reference proteome</keyword>
<dbReference type="Pfam" id="PF00561">
    <property type="entry name" value="Abhydrolase_1"/>
    <property type="match status" value="1"/>
</dbReference>
<dbReference type="SUPFAM" id="SSF53474">
    <property type="entry name" value="alpha/beta-Hydrolases"/>
    <property type="match status" value="1"/>
</dbReference>
<evidence type="ECO:0000313" key="3">
    <source>
        <dbReference type="EMBL" id="MBD3920461.1"/>
    </source>
</evidence>
<reference evidence="3 4" key="1">
    <citation type="submission" date="2020-09" db="EMBL/GenBank/DDBJ databases">
        <title>Paenibacillus sp. strain PR3 16S rRNA gene Genome sequencing and assembly.</title>
        <authorList>
            <person name="Kim J."/>
        </authorList>
    </citation>
    <scope>NUCLEOTIDE SEQUENCE [LARGE SCALE GENOMIC DNA]</scope>
    <source>
        <strain evidence="3 4">PR3</strain>
    </source>
</reference>
<evidence type="ECO:0000313" key="4">
    <source>
        <dbReference type="Proteomes" id="UP000609346"/>
    </source>
</evidence>
<evidence type="ECO:0000256" key="1">
    <source>
        <dbReference type="ARBA" id="ARBA00022801"/>
    </source>
</evidence>
<dbReference type="InterPro" id="IPR050266">
    <property type="entry name" value="AB_hydrolase_sf"/>
</dbReference>
<dbReference type="GO" id="GO:0016787">
    <property type="term" value="F:hydrolase activity"/>
    <property type="evidence" value="ECO:0007669"/>
    <property type="project" value="UniProtKB-KW"/>
</dbReference>
<evidence type="ECO:0000259" key="2">
    <source>
        <dbReference type="Pfam" id="PF00561"/>
    </source>
</evidence>
<dbReference type="Gene3D" id="3.40.50.1820">
    <property type="entry name" value="alpha/beta hydrolase"/>
    <property type="match status" value="1"/>
</dbReference>
<protein>
    <submittedName>
        <fullName evidence="3">Alpha/beta hydrolase</fullName>
    </submittedName>
</protein>
<dbReference type="PANTHER" id="PTHR43798:SF31">
    <property type="entry name" value="AB HYDROLASE SUPERFAMILY PROTEIN YCLE"/>
    <property type="match status" value="1"/>
</dbReference>
<accession>A0ABR8MYR9</accession>
<feature type="domain" description="AB hydrolase-1" evidence="2">
    <location>
        <begin position="29"/>
        <end position="129"/>
    </location>
</feature>
<gene>
    <name evidence="3" type="ORF">H8B09_16990</name>
</gene>
<dbReference type="Proteomes" id="UP000609346">
    <property type="component" value="Unassembled WGS sequence"/>
</dbReference>
<comment type="caution">
    <text evidence="3">The sequence shown here is derived from an EMBL/GenBank/DDBJ whole genome shotgun (WGS) entry which is preliminary data.</text>
</comment>
<name>A0ABR8MYR9_9BACL</name>
<sequence>MNMIESRTLMFNKAHIHYSISKEQHPDCILMLHAAFADRHMFEEQMSAFMSKYRVIAIDMPGHGDTVTKGSSVTIKHMPDIIKRLLRENEINACHLVGVSLGSLIAQAYADRCPEQVRSVTIVGGYSIHKANEQLIKAQRKEGLRWLLYILFSMKRFRSYVTAVSCHTEQGRAIFTAAINRFNRSSFAAMSGLDRLFVPRETSMTYPLHIMYGEHDLPLAAEAAVNLHKLEPKSELTKLQGAGHCANLDEPLLFNDKVERFLNTVG</sequence>
<proteinExistence type="predicted"/>
<organism evidence="3 4">
    <name type="scientific">Paenibacillus terricola</name>
    <dbReference type="NCBI Taxonomy" id="2763503"/>
    <lineage>
        <taxon>Bacteria</taxon>
        <taxon>Bacillati</taxon>
        <taxon>Bacillota</taxon>
        <taxon>Bacilli</taxon>
        <taxon>Bacillales</taxon>
        <taxon>Paenibacillaceae</taxon>
        <taxon>Paenibacillus</taxon>
    </lineage>
</organism>
<dbReference type="EMBL" id="JACXZA010000004">
    <property type="protein sequence ID" value="MBD3920461.1"/>
    <property type="molecule type" value="Genomic_DNA"/>
</dbReference>
<dbReference type="InterPro" id="IPR029058">
    <property type="entry name" value="AB_hydrolase_fold"/>
</dbReference>
<dbReference type="PRINTS" id="PR00111">
    <property type="entry name" value="ABHYDROLASE"/>
</dbReference>
<dbReference type="PANTHER" id="PTHR43798">
    <property type="entry name" value="MONOACYLGLYCEROL LIPASE"/>
    <property type="match status" value="1"/>
</dbReference>
<keyword evidence="1 3" id="KW-0378">Hydrolase</keyword>